<evidence type="ECO:0000256" key="6">
    <source>
        <dbReference type="ARBA" id="ARBA00022741"/>
    </source>
</evidence>
<dbReference type="Gene3D" id="1.10.510.10">
    <property type="entry name" value="Transferase(Phosphotransferase) domain 1"/>
    <property type="match status" value="1"/>
</dbReference>
<dbReference type="InterPro" id="IPR011009">
    <property type="entry name" value="Kinase-like_dom_sf"/>
</dbReference>
<dbReference type="GO" id="GO:0046872">
    <property type="term" value="F:metal ion binding"/>
    <property type="evidence" value="ECO:0007669"/>
    <property type="project" value="UniProtKB-KW"/>
</dbReference>
<keyword evidence="6" id="KW-0547">Nucleotide-binding</keyword>
<dbReference type="InterPro" id="IPR018934">
    <property type="entry name" value="RIO_dom"/>
</dbReference>
<dbReference type="Pfam" id="PF01163">
    <property type="entry name" value="RIO1"/>
    <property type="match status" value="1"/>
</dbReference>
<dbReference type="Proteomes" id="UP000287188">
    <property type="component" value="Unassembled WGS sequence"/>
</dbReference>
<evidence type="ECO:0000313" key="14">
    <source>
        <dbReference type="Proteomes" id="UP000287188"/>
    </source>
</evidence>
<evidence type="ECO:0000256" key="11">
    <source>
        <dbReference type="ARBA" id="ARBA00048679"/>
    </source>
</evidence>
<evidence type="ECO:0000259" key="12">
    <source>
        <dbReference type="PROSITE" id="PS50011"/>
    </source>
</evidence>
<dbReference type="InterPro" id="IPR000719">
    <property type="entry name" value="Prot_kinase_dom"/>
</dbReference>
<keyword evidence="3" id="KW-0723">Serine/threonine-protein kinase</keyword>
<sequence>MSKRKLVRAIEEQEELEALEALKALDEQAVDPLQSTLDSFFADAWITEILHVVKSGKEATVYCCRAHPSQNVPYLAAKVYRSRNNRGFKNDTVYQEGRTITDQRARRAVKNKSSAGREMQFSMWVSHEFATLTSLHKAGAAVPKPLAHNSNALLMEYLGEQQQPAFSLQSVTLEPEEVYPVFELLMDNIQLWLTQNIIHGDLSAYNILYWQGKVTIIDFPQAVDPRFNSHALSLLTRDIDNICKYMSRYGLKRDAAQIAHRLWQQFKNARL</sequence>
<dbReference type="InterPro" id="IPR051272">
    <property type="entry name" value="RIO-type_Ser/Thr_kinase"/>
</dbReference>
<evidence type="ECO:0000256" key="4">
    <source>
        <dbReference type="ARBA" id="ARBA00022679"/>
    </source>
</evidence>
<keyword evidence="5" id="KW-0479">Metal-binding</keyword>
<gene>
    <name evidence="13" type="ORF">KDK_40570</name>
</gene>
<dbReference type="GO" id="GO:0004674">
    <property type="term" value="F:protein serine/threonine kinase activity"/>
    <property type="evidence" value="ECO:0007669"/>
    <property type="project" value="UniProtKB-KW"/>
</dbReference>
<keyword evidence="8" id="KW-0067">ATP-binding</keyword>
<dbReference type="Gene3D" id="3.30.200.20">
    <property type="entry name" value="Phosphorylase Kinase, domain 1"/>
    <property type="match status" value="1"/>
</dbReference>
<evidence type="ECO:0000256" key="8">
    <source>
        <dbReference type="ARBA" id="ARBA00022840"/>
    </source>
</evidence>
<keyword evidence="9" id="KW-0460">Magnesium</keyword>
<dbReference type="AlphaFoldDB" id="A0A402AM88"/>
<feature type="domain" description="Protein kinase" evidence="12">
    <location>
        <begin position="47"/>
        <end position="271"/>
    </location>
</feature>
<comment type="catalytic activity">
    <reaction evidence="11">
        <text>L-seryl-[protein] + ATP = O-phospho-L-seryl-[protein] + ADP + H(+)</text>
        <dbReference type="Rhea" id="RHEA:17989"/>
        <dbReference type="Rhea" id="RHEA-COMP:9863"/>
        <dbReference type="Rhea" id="RHEA-COMP:11604"/>
        <dbReference type="ChEBI" id="CHEBI:15378"/>
        <dbReference type="ChEBI" id="CHEBI:29999"/>
        <dbReference type="ChEBI" id="CHEBI:30616"/>
        <dbReference type="ChEBI" id="CHEBI:83421"/>
        <dbReference type="ChEBI" id="CHEBI:456216"/>
        <dbReference type="EC" id="2.7.11.1"/>
    </reaction>
</comment>
<dbReference type="EMBL" id="BIFS01000001">
    <property type="protein sequence ID" value="GCE20257.1"/>
    <property type="molecule type" value="Genomic_DNA"/>
</dbReference>
<keyword evidence="4" id="KW-0808">Transferase</keyword>
<comment type="catalytic activity">
    <reaction evidence="10">
        <text>L-threonyl-[protein] + ATP = O-phospho-L-threonyl-[protein] + ADP + H(+)</text>
        <dbReference type="Rhea" id="RHEA:46608"/>
        <dbReference type="Rhea" id="RHEA-COMP:11060"/>
        <dbReference type="Rhea" id="RHEA-COMP:11605"/>
        <dbReference type="ChEBI" id="CHEBI:15378"/>
        <dbReference type="ChEBI" id="CHEBI:30013"/>
        <dbReference type="ChEBI" id="CHEBI:30616"/>
        <dbReference type="ChEBI" id="CHEBI:61977"/>
        <dbReference type="ChEBI" id="CHEBI:456216"/>
        <dbReference type="EC" id="2.7.11.1"/>
    </reaction>
</comment>
<evidence type="ECO:0000256" key="1">
    <source>
        <dbReference type="ARBA" id="ARBA00009196"/>
    </source>
</evidence>
<evidence type="ECO:0000313" key="13">
    <source>
        <dbReference type="EMBL" id="GCE20257.1"/>
    </source>
</evidence>
<dbReference type="SUPFAM" id="SSF56112">
    <property type="entry name" value="Protein kinase-like (PK-like)"/>
    <property type="match status" value="1"/>
</dbReference>
<organism evidence="13 14">
    <name type="scientific">Dictyobacter kobayashii</name>
    <dbReference type="NCBI Taxonomy" id="2014872"/>
    <lineage>
        <taxon>Bacteria</taxon>
        <taxon>Bacillati</taxon>
        <taxon>Chloroflexota</taxon>
        <taxon>Ktedonobacteria</taxon>
        <taxon>Ktedonobacterales</taxon>
        <taxon>Dictyobacteraceae</taxon>
        <taxon>Dictyobacter</taxon>
    </lineage>
</organism>
<evidence type="ECO:0000256" key="2">
    <source>
        <dbReference type="ARBA" id="ARBA00012513"/>
    </source>
</evidence>
<comment type="caution">
    <text evidence="13">The sequence shown here is derived from an EMBL/GenBank/DDBJ whole genome shotgun (WGS) entry which is preliminary data.</text>
</comment>
<dbReference type="InterPro" id="IPR000687">
    <property type="entry name" value="RIO_kinase"/>
</dbReference>
<keyword evidence="7 13" id="KW-0418">Kinase</keyword>
<dbReference type="GO" id="GO:0005524">
    <property type="term" value="F:ATP binding"/>
    <property type="evidence" value="ECO:0007669"/>
    <property type="project" value="UniProtKB-KW"/>
</dbReference>
<keyword evidence="14" id="KW-1185">Reference proteome</keyword>
<comment type="similarity">
    <text evidence="1">Belongs to the protein kinase superfamily. RIO-type Ser/Thr kinase family.</text>
</comment>
<dbReference type="PANTHER" id="PTHR45723">
    <property type="entry name" value="SERINE/THREONINE-PROTEIN KINASE RIO1"/>
    <property type="match status" value="1"/>
</dbReference>
<evidence type="ECO:0000256" key="7">
    <source>
        <dbReference type="ARBA" id="ARBA00022777"/>
    </source>
</evidence>
<protein>
    <recommendedName>
        <fullName evidence="2">non-specific serine/threonine protein kinase</fullName>
        <ecNumber evidence="2">2.7.11.1</ecNumber>
    </recommendedName>
</protein>
<evidence type="ECO:0000256" key="10">
    <source>
        <dbReference type="ARBA" id="ARBA00047899"/>
    </source>
</evidence>
<proteinExistence type="inferred from homology"/>
<dbReference type="SMART" id="SM00090">
    <property type="entry name" value="RIO"/>
    <property type="match status" value="1"/>
</dbReference>
<evidence type="ECO:0000256" key="9">
    <source>
        <dbReference type="ARBA" id="ARBA00022842"/>
    </source>
</evidence>
<evidence type="ECO:0000256" key="5">
    <source>
        <dbReference type="ARBA" id="ARBA00022723"/>
    </source>
</evidence>
<dbReference type="PROSITE" id="PS50011">
    <property type="entry name" value="PROTEIN_KINASE_DOM"/>
    <property type="match status" value="1"/>
</dbReference>
<dbReference type="EC" id="2.7.11.1" evidence="2"/>
<accession>A0A402AM88</accession>
<evidence type="ECO:0000256" key="3">
    <source>
        <dbReference type="ARBA" id="ARBA00022527"/>
    </source>
</evidence>
<name>A0A402AM88_9CHLR</name>
<dbReference type="RefSeq" id="WP_161977487.1">
    <property type="nucleotide sequence ID" value="NZ_BIFS01000001.1"/>
</dbReference>
<reference evidence="14" key="1">
    <citation type="submission" date="2018-12" db="EMBL/GenBank/DDBJ databases">
        <title>Tengunoibacter tsumagoiensis gen. nov., sp. nov., Dictyobacter kobayashii sp. nov., D. alpinus sp. nov., and D. joshuensis sp. nov. and description of Dictyobacteraceae fam. nov. within the order Ktedonobacterales isolated from Tengu-no-mugimeshi.</title>
        <authorList>
            <person name="Wang C.M."/>
            <person name="Zheng Y."/>
            <person name="Sakai Y."/>
            <person name="Toyoda A."/>
            <person name="Minakuchi Y."/>
            <person name="Abe K."/>
            <person name="Yokota A."/>
            <person name="Yabe S."/>
        </authorList>
    </citation>
    <scope>NUCLEOTIDE SEQUENCE [LARGE SCALE GENOMIC DNA]</scope>
    <source>
        <strain evidence="14">Uno11</strain>
    </source>
</reference>